<proteinExistence type="predicted"/>
<reference evidence="1" key="1">
    <citation type="submission" date="2018-05" db="EMBL/GenBank/DDBJ databases">
        <authorList>
            <person name="Lanie J.A."/>
            <person name="Ng W.-L."/>
            <person name="Kazmierczak K.M."/>
            <person name="Andrzejewski T.M."/>
            <person name="Davidsen T.M."/>
            <person name="Wayne K.J."/>
            <person name="Tettelin H."/>
            <person name="Glass J.I."/>
            <person name="Rusch D."/>
            <person name="Podicherti R."/>
            <person name="Tsui H.-C.T."/>
            <person name="Winkler M.E."/>
        </authorList>
    </citation>
    <scope>NUCLEOTIDE SEQUENCE</scope>
</reference>
<protein>
    <submittedName>
        <fullName evidence="1">Uncharacterized protein</fullName>
    </submittedName>
</protein>
<sequence length="267" mass="31197">MVKNIIVSIFLILFYGCKDLHFKHPQPRGGKVYEGNINTLLNEYIPRTINSNDNNSILKNIINDTLRYVEINIYENNINMQLSFSNGIIFSEQFSDHTLTLTSFFSSLVDSTVIGVPSDELIIIQKENFICVNRKDKNIYDIPFIFERNRSNNELNLYFNPFLLNDIEKFVDRLKNEFSIREYYDNDSSKIYVADPSYMSLRKYIKNKKKSLVGTPFGLNSITLTDLIVGLLFEQLEDNIKSDTTKYENIIDLINFENIDEVWEDTL</sequence>
<dbReference type="PROSITE" id="PS51257">
    <property type="entry name" value="PROKAR_LIPOPROTEIN"/>
    <property type="match status" value="1"/>
</dbReference>
<dbReference type="EMBL" id="UINC01005967">
    <property type="protein sequence ID" value="SVA24666.1"/>
    <property type="molecule type" value="Genomic_DNA"/>
</dbReference>
<name>A0A381U8W8_9ZZZZ</name>
<evidence type="ECO:0000313" key="1">
    <source>
        <dbReference type="EMBL" id="SVA24666.1"/>
    </source>
</evidence>
<accession>A0A381U8W8</accession>
<organism evidence="1">
    <name type="scientific">marine metagenome</name>
    <dbReference type="NCBI Taxonomy" id="408172"/>
    <lineage>
        <taxon>unclassified sequences</taxon>
        <taxon>metagenomes</taxon>
        <taxon>ecological metagenomes</taxon>
    </lineage>
</organism>
<gene>
    <name evidence="1" type="ORF">METZ01_LOCUS77520</name>
</gene>
<dbReference type="AlphaFoldDB" id="A0A381U8W8"/>